<keyword evidence="3" id="KW-0068">Autocatalytic cleavage</keyword>
<evidence type="ECO:0000256" key="5">
    <source>
        <dbReference type="ARBA" id="ARBA00023115"/>
    </source>
</evidence>
<dbReference type="InterPro" id="IPR003826">
    <property type="entry name" value="AdoMetDC_fam_prok"/>
</dbReference>
<dbReference type="RefSeq" id="WP_207327450.1">
    <property type="nucleotide sequence ID" value="NZ_JAFMYW010000001.1"/>
</dbReference>
<dbReference type="PANTHER" id="PTHR33866:SF2">
    <property type="entry name" value="S-ADENOSYLMETHIONINE DECARBOXYLASE PROENZYME"/>
    <property type="match status" value="1"/>
</dbReference>
<keyword evidence="5" id="KW-0620">Polyamine biosynthesis</keyword>
<comment type="caution">
    <text evidence="10">The sequence shown here is derived from an EMBL/GenBank/DDBJ whole genome shotgun (WGS) entry which is preliminary data.</text>
</comment>
<evidence type="ECO:0000256" key="3">
    <source>
        <dbReference type="ARBA" id="ARBA00022813"/>
    </source>
</evidence>
<comment type="cofactor">
    <cofactor evidence="1">
        <name>pyruvate</name>
        <dbReference type="ChEBI" id="CHEBI:15361"/>
    </cofactor>
</comment>
<evidence type="ECO:0000256" key="4">
    <source>
        <dbReference type="ARBA" id="ARBA00023066"/>
    </source>
</evidence>
<evidence type="ECO:0000313" key="10">
    <source>
        <dbReference type="EMBL" id="MBO0947542.1"/>
    </source>
</evidence>
<evidence type="ECO:0000256" key="2">
    <source>
        <dbReference type="ARBA" id="ARBA00022793"/>
    </source>
</evidence>
<evidence type="ECO:0000256" key="7">
    <source>
        <dbReference type="ARBA" id="ARBA00023239"/>
    </source>
</evidence>
<dbReference type="InterPro" id="IPR016067">
    <property type="entry name" value="S-AdoMet_deCO2ase_core"/>
</dbReference>
<evidence type="ECO:0000256" key="6">
    <source>
        <dbReference type="ARBA" id="ARBA00023145"/>
    </source>
</evidence>
<dbReference type="Gene3D" id="3.60.90.10">
    <property type="entry name" value="S-adenosylmethionine decarboxylase"/>
    <property type="match status" value="1"/>
</dbReference>
<sequence length="99" mass="11465">MSPKIWNHSEWIPLTNPTTLKTKLDAILLRATFNVLNFSEYHFEPFGWTALWLLGESHLAIHTFPEHGKSYLELSSCMRDKYVVFLEELEGLLESVNGN</sequence>
<organism evidence="10 11">
    <name type="scientific">Fibrella forsythiae</name>
    <dbReference type="NCBI Taxonomy" id="2817061"/>
    <lineage>
        <taxon>Bacteria</taxon>
        <taxon>Pseudomonadati</taxon>
        <taxon>Bacteroidota</taxon>
        <taxon>Cytophagia</taxon>
        <taxon>Cytophagales</taxon>
        <taxon>Spirosomataceae</taxon>
        <taxon>Fibrella</taxon>
    </lineage>
</organism>
<reference evidence="10 11" key="1">
    <citation type="submission" date="2021-03" db="EMBL/GenBank/DDBJ databases">
        <title>Fibrella sp. HMF5405 genome sequencing and assembly.</title>
        <authorList>
            <person name="Kang H."/>
            <person name="Kim H."/>
            <person name="Bae S."/>
            <person name="Joh K."/>
        </authorList>
    </citation>
    <scope>NUCLEOTIDE SEQUENCE [LARGE SCALE GENOMIC DNA]</scope>
    <source>
        <strain evidence="10 11">HMF5405</strain>
    </source>
</reference>
<dbReference type="Proteomes" id="UP000664628">
    <property type="component" value="Unassembled WGS sequence"/>
</dbReference>
<proteinExistence type="predicted"/>
<dbReference type="EMBL" id="JAFMYW010000001">
    <property type="protein sequence ID" value="MBO0947542.1"/>
    <property type="molecule type" value="Genomic_DNA"/>
</dbReference>
<keyword evidence="4" id="KW-0745">Spermidine biosynthesis</keyword>
<accession>A0ABS3JC35</accession>
<evidence type="ECO:0000256" key="9">
    <source>
        <dbReference type="ARBA" id="ARBA00023317"/>
    </source>
</evidence>
<keyword evidence="7" id="KW-0456">Lyase</keyword>
<gene>
    <name evidence="10" type="ORF">J2I46_03050</name>
</gene>
<dbReference type="SUPFAM" id="SSF56276">
    <property type="entry name" value="S-adenosylmethionine decarboxylase"/>
    <property type="match status" value="1"/>
</dbReference>
<keyword evidence="8" id="KW-0704">Schiff base</keyword>
<dbReference type="PANTHER" id="PTHR33866">
    <property type="entry name" value="S-ADENOSYLMETHIONINE DECARBOXYLASE PROENZYME"/>
    <property type="match status" value="1"/>
</dbReference>
<evidence type="ECO:0000313" key="11">
    <source>
        <dbReference type="Proteomes" id="UP000664628"/>
    </source>
</evidence>
<protein>
    <submittedName>
        <fullName evidence="10">S-adenosylmethionine decarboxylase</fullName>
    </submittedName>
</protein>
<evidence type="ECO:0000256" key="1">
    <source>
        <dbReference type="ARBA" id="ARBA00001928"/>
    </source>
</evidence>
<keyword evidence="11" id="KW-1185">Reference proteome</keyword>
<keyword evidence="6" id="KW-0865">Zymogen</keyword>
<evidence type="ECO:0000256" key="8">
    <source>
        <dbReference type="ARBA" id="ARBA00023270"/>
    </source>
</evidence>
<keyword evidence="9" id="KW-0670">Pyruvate</keyword>
<dbReference type="Pfam" id="PF02675">
    <property type="entry name" value="AdoMet_dc"/>
    <property type="match status" value="1"/>
</dbReference>
<name>A0ABS3JC35_9BACT</name>
<keyword evidence="2" id="KW-0210">Decarboxylase</keyword>